<evidence type="ECO:0000313" key="2">
    <source>
        <dbReference type="EMBL" id="MBM3332974.1"/>
    </source>
</evidence>
<proteinExistence type="predicted"/>
<gene>
    <name evidence="2" type="ORF">FJY68_14200</name>
</gene>
<dbReference type="Gene3D" id="2.60.40.4070">
    <property type="match status" value="1"/>
</dbReference>
<evidence type="ECO:0000313" key="3">
    <source>
        <dbReference type="Proteomes" id="UP000779900"/>
    </source>
</evidence>
<comment type="caution">
    <text evidence="2">The sequence shown here is derived from an EMBL/GenBank/DDBJ whole genome shotgun (WGS) entry which is preliminary data.</text>
</comment>
<feature type="domain" description="FlgD/Vpr Ig-like" evidence="1">
    <location>
        <begin position="362"/>
        <end position="417"/>
    </location>
</feature>
<name>A0A937XI66_UNCW3</name>
<dbReference type="Gene3D" id="2.130.10.10">
    <property type="entry name" value="YVTN repeat-like/Quinoprotein amine dehydrogenase"/>
    <property type="match status" value="1"/>
</dbReference>
<organism evidence="2 3">
    <name type="scientific">candidate division WOR-3 bacterium</name>
    <dbReference type="NCBI Taxonomy" id="2052148"/>
    <lineage>
        <taxon>Bacteria</taxon>
        <taxon>Bacteria division WOR-3</taxon>
    </lineage>
</organism>
<dbReference type="InterPro" id="IPR051200">
    <property type="entry name" value="Host-pathogen_enzymatic-act"/>
</dbReference>
<reference evidence="2" key="1">
    <citation type="submission" date="2019-03" db="EMBL/GenBank/DDBJ databases">
        <title>Lake Tanganyika Metagenome-Assembled Genomes (MAGs).</title>
        <authorList>
            <person name="Tran P."/>
        </authorList>
    </citation>
    <scope>NUCLEOTIDE SEQUENCE</scope>
    <source>
        <strain evidence="2">K_DeepCast_150m_m2_040</strain>
    </source>
</reference>
<feature type="non-terminal residue" evidence="2">
    <location>
        <position position="1"/>
    </location>
</feature>
<protein>
    <recommendedName>
        <fullName evidence="1">FlgD/Vpr Ig-like domain-containing protein</fullName>
    </recommendedName>
</protein>
<dbReference type="InterPro" id="IPR025965">
    <property type="entry name" value="FlgD/Vpr_Ig-like"/>
</dbReference>
<dbReference type="Proteomes" id="UP000779900">
    <property type="component" value="Unassembled WGS sequence"/>
</dbReference>
<accession>A0A937XI66</accession>
<dbReference type="EMBL" id="VGIR01000193">
    <property type="protein sequence ID" value="MBM3332974.1"/>
    <property type="molecule type" value="Genomic_DNA"/>
</dbReference>
<dbReference type="Pfam" id="PF13860">
    <property type="entry name" value="FlgD_ig"/>
    <property type="match status" value="1"/>
</dbReference>
<dbReference type="PANTHER" id="PTHR47197">
    <property type="entry name" value="PROTEIN NIRF"/>
    <property type="match status" value="1"/>
</dbReference>
<dbReference type="SUPFAM" id="SSF51004">
    <property type="entry name" value="C-terminal (heme d1) domain of cytochrome cd1-nitrite reductase"/>
    <property type="match status" value="1"/>
</dbReference>
<dbReference type="InterPro" id="IPR015943">
    <property type="entry name" value="WD40/YVTN_repeat-like_dom_sf"/>
</dbReference>
<dbReference type="InterPro" id="IPR011048">
    <property type="entry name" value="Haem_d1_sf"/>
</dbReference>
<dbReference type="AlphaFoldDB" id="A0A937XI66"/>
<dbReference type="PANTHER" id="PTHR47197:SF3">
    <property type="entry name" value="DIHYDRO-HEME D1 DEHYDROGENASE"/>
    <property type="match status" value="1"/>
</dbReference>
<evidence type="ECO:0000259" key="1">
    <source>
        <dbReference type="Pfam" id="PF13860"/>
    </source>
</evidence>
<sequence>EHEILDCSTYQVLARIPRSYDNSWGYTSWNWRRQKLYVGFNPFPESLVVIDMAADTLVTTIAGSGMGSAYVASTDRLYRGTESCLVALDCAADTVVRTIPSPLSGYQFFYPAWDSVGDKLYVSLGGWALPPKVTVYDCATDSLLTIIDIPDPYRTHEMNFDYVHDKAYYSTNGLSGRGGVIDTRQDTVVKRFPFDAIALFNTEIALNTKDHKAYVLGTADTATGGSALYVIDCDTDSVVRKIEFPHRPWPVQLVRWVPWSNRVYVSWMNVPAGFDLGMYVVDCNTDSLIVDNWVLGYWPPYDFQIDPVRERVFAIGCESTSVHVLRDTGYGGVVEARPAGPRLASVLQVQPTSGGYEVSYSVASPCRVDLSVSDLIGREVRQLVTGEQPAGRHRAIWDRRDQEGAAVPGGIYFVHLSTPDFAAVKKAVVTR</sequence>